<feature type="transmembrane region" description="Helical" evidence="1">
    <location>
        <begin position="52"/>
        <end position="72"/>
    </location>
</feature>
<keyword evidence="4" id="KW-1185">Reference proteome</keyword>
<proteinExistence type="predicted"/>
<dbReference type="Proteomes" id="UP000800041">
    <property type="component" value="Unassembled WGS sequence"/>
</dbReference>
<dbReference type="EMBL" id="ML977147">
    <property type="protein sequence ID" value="KAF1988827.1"/>
    <property type="molecule type" value="Genomic_DNA"/>
</dbReference>
<evidence type="ECO:0000313" key="3">
    <source>
        <dbReference type="EMBL" id="KAF1988827.1"/>
    </source>
</evidence>
<dbReference type="InterPro" id="IPR019251">
    <property type="entry name" value="DUF2231_TM"/>
</dbReference>
<keyword evidence="1" id="KW-1133">Transmembrane helix</keyword>
<evidence type="ECO:0000256" key="1">
    <source>
        <dbReference type="SAM" id="Phobius"/>
    </source>
</evidence>
<protein>
    <recommendedName>
        <fullName evidence="2">DUF2231 domain-containing protein</fullName>
    </recommendedName>
</protein>
<reference evidence="3" key="1">
    <citation type="journal article" date="2020" name="Stud. Mycol.">
        <title>101 Dothideomycetes genomes: a test case for predicting lifestyles and emergence of pathogens.</title>
        <authorList>
            <person name="Haridas S."/>
            <person name="Albert R."/>
            <person name="Binder M."/>
            <person name="Bloem J."/>
            <person name="Labutti K."/>
            <person name="Salamov A."/>
            <person name="Andreopoulos B."/>
            <person name="Baker S."/>
            <person name="Barry K."/>
            <person name="Bills G."/>
            <person name="Bluhm B."/>
            <person name="Cannon C."/>
            <person name="Castanera R."/>
            <person name="Culley D."/>
            <person name="Daum C."/>
            <person name="Ezra D."/>
            <person name="Gonzalez J."/>
            <person name="Henrissat B."/>
            <person name="Kuo A."/>
            <person name="Liang C."/>
            <person name="Lipzen A."/>
            <person name="Lutzoni F."/>
            <person name="Magnuson J."/>
            <person name="Mondo S."/>
            <person name="Nolan M."/>
            <person name="Ohm R."/>
            <person name="Pangilinan J."/>
            <person name="Park H.-J."/>
            <person name="Ramirez L."/>
            <person name="Alfaro M."/>
            <person name="Sun H."/>
            <person name="Tritt A."/>
            <person name="Yoshinaga Y."/>
            <person name="Zwiers L.-H."/>
            <person name="Turgeon B."/>
            <person name="Goodwin S."/>
            <person name="Spatafora J."/>
            <person name="Crous P."/>
            <person name="Grigoriev I."/>
        </authorList>
    </citation>
    <scope>NUCLEOTIDE SEQUENCE</scope>
    <source>
        <strain evidence="3">CBS 113979</strain>
    </source>
</reference>
<name>A0A6G1H6Z7_9PEZI</name>
<accession>A0A6G1H6Z7</accession>
<evidence type="ECO:0000313" key="4">
    <source>
        <dbReference type="Proteomes" id="UP000800041"/>
    </source>
</evidence>
<gene>
    <name evidence="3" type="ORF">K402DRAFT_461748</name>
</gene>
<feature type="transmembrane region" description="Helical" evidence="1">
    <location>
        <begin position="12"/>
        <end position="32"/>
    </location>
</feature>
<feature type="transmembrane region" description="Helical" evidence="1">
    <location>
        <begin position="149"/>
        <end position="173"/>
    </location>
</feature>
<dbReference type="Pfam" id="PF09990">
    <property type="entry name" value="DUF2231"/>
    <property type="match status" value="1"/>
</dbReference>
<feature type="domain" description="DUF2231" evidence="2">
    <location>
        <begin position="5"/>
        <end position="179"/>
    </location>
</feature>
<dbReference type="OrthoDB" id="2580011at2759"/>
<evidence type="ECO:0000259" key="2">
    <source>
        <dbReference type="Pfam" id="PF09990"/>
    </source>
</evidence>
<keyword evidence="1" id="KW-0812">Transmembrane</keyword>
<sequence>MSSEHPVHPATVHFPLAFLTLSYGLDIYHAIAPNLPSSLTNLLPSATELTRGSYYLLSLGLLSSIPAVMSGGQQAFMMISKQGLYDTSTSGKKVIKPKVQTTIAHALANDVVLAISAYSWWVRRQNAAASMAGKVGIPTGAAAYAPETWMVGVSAVLAVGLVFAANLGGTLVYNYGVGFRAVKSSVTGKKSQ</sequence>
<organism evidence="3 4">
    <name type="scientific">Aulographum hederae CBS 113979</name>
    <dbReference type="NCBI Taxonomy" id="1176131"/>
    <lineage>
        <taxon>Eukaryota</taxon>
        <taxon>Fungi</taxon>
        <taxon>Dikarya</taxon>
        <taxon>Ascomycota</taxon>
        <taxon>Pezizomycotina</taxon>
        <taxon>Dothideomycetes</taxon>
        <taxon>Pleosporomycetidae</taxon>
        <taxon>Aulographales</taxon>
        <taxon>Aulographaceae</taxon>
    </lineage>
</organism>
<keyword evidence="1" id="KW-0472">Membrane</keyword>
<dbReference type="AlphaFoldDB" id="A0A6G1H6Z7"/>